<proteinExistence type="predicted"/>
<keyword evidence="2" id="KW-1133">Transmembrane helix</keyword>
<feature type="transmembrane region" description="Helical" evidence="2">
    <location>
        <begin position="299"/>
        <end position="316"/>
    </location>
</feature>
<feature type="compositionally biased region" description="Basic and acidic residues" evidence="1">
    <location>
        <begin position="533"/>
        <end position="545"/>
    </location>
</feature>
<reference evidence="3 4" key="1">
    <citation type="submission" date="2016-10" db="EMBL/GenBank/DDBJ databases">
        <authorList>
            <person name="Varghese N."/>
            <person name="Submissions S."/>
        </authorList>
    </citation>
    <scope>NUCLEOTIDE SEQUENCE [LARGE SCALE GENOMIC DNA]</scope>
    <source>
        <strain evidence="3 4">DSM 16392</strain>
    </source>
</reference>
<dbReference type="Proteomes" id="UP000199598">
    <property type="component" value="Unassembled WGS sequence"/>
</dbReference>
<feature type="region of interest" description="Disordered" evidence="1">
    <location>
        <begin position="507"/>
        <end position="545"/>
    </location>
</feature>
<protein>
    <recommendedName>
        <fullName evidence="5">DUF4173 domain-containing protein</fullName>
    </recommendedName>
</protein>
<sequence>MLSTSRMQMPSWMPVLGIQARLILGLGLCLLADFLFFGHRAEIGFSIFIVAVAFAIMLAGAGRASAHRAWIAVLTVIVGVAPSVLHWDFLSGLIAVLALAMCALIMNLRVNAFNLKMVKALLIFLRRWPLGFVKDMITLGRVKRRKRVMPNYAKLAFAWFLPLTLFPVFLYLFSSSNPVIEQWLLNIQLGKFFEKLDFARIVFWSIAFALIWPFLRVKFKRKLKTEKAKLQVKQATELEANQSYRTLTDDIFGYKAVVRSLVLFNGLFAVQSVLDAFYLWGSQELPVGTTYANYAHKGVYTLIIAALLAALFVLIASRSGAPTAKSKLIKVLLLTWTVQTALLVVSCIARLTNYVDVYAMTYLRLLAIIGVALVLVGVLTIIVKLAQNRDNSWLLKVNILTAVGVLYIISLSNTAGFIAHYNVNHAQNKRFDTWYLINLGPQAIPAIDAEIRKDLENDSLRTTQEILELSKARFSLANRSLREIENWRLWSLRNQLLVNYLRSNPMPTKSKPIAKKQVPVEPQAPTKLQTEPSDSKTRYRDDPGL</sequence>
<evidence type="ECO:0000313" key="3">
    <source>
        <dbReference type="EMBL" id="SFJ97313.1"/>
    </source>
</evidence>
<feature type="transmembrane region" description="Helical" evidence="2">
    <location>
        <begin position="397"/>
        <end position="421"/>
    </location>
</feature>
<gene>
    <name evidence="3" type="ORF">SAMN04488518_101545</name>
</gene>
<dbReference type="Pfam" id="PF13687">
    <property type="entry name" value="DUF4153"/>
    <property type="match status" value="1"/>
</dbReference>
<dbReference type="EMBL" id="FOSK01000001">
    <property type="protein sequence ID" value="SFJ97313.1"/>
    <property type="molecule type" value="Genomic_DNA"/>
</dbReference>
<feature type="transmembrane region" description="Helical" evidence="2">
    <location>
        <begin position="12"/>
        <end position="37"/>
    </location>
</feature>
<comment type="caution">
    <text evidence="3">The sequence shown here is derived from an EMBL/GenBank/DDBJ whole genome shotgun (WGS) entry which is preliminary data.</text>
</comment>
<evidence type="ECO:0000256" key="2">
    <source>
        <dbReference type="SAM" id="Phobius"/>
    </source>
</evidence>
<feature type="transmembrane region" description="Helical" evidence="2">
    <location>
        <begin position="152"/>
        <end position="173"/>
    </location>
</feature>
<evidence type="ECO:0008006" key="5">
    <source>
        <dbReference type="Google" id="ProtNLM"/>
    </source>
</evidence>
<evidence type="ECO:0000256" key="1">
    <source>
        <dbReference type="SAM" id="MobiDB-lite"/>
    </source>
</evidence>
<keyword evidence="2" id="KW-0812">Transmembrane</keyword>
<dbReference type="RefSeq" id="WP_208860010.1">
    <property type="nucleotide sequence ID" value="NZ_FOSK01000001.1"/>
</dbReference>
<accession>A0A1I3VQV5</accession>
<organism evidence="3 4">
    <name type="scientific">Pseudovibrio ascidiaceicola</name>
    <dbReference type="NCBI Taxonomy" id="285279"/>
    <lineage>
        <taxon>Bacteria</taxon>
        <taxon>Pseudomonadati</taxon>
        <taxon>Pseudomonadota</taxon>
        <taxon>Alphaproteobacteria</taxon>
        <taxon>Hyphomicrobiales</taxon>
        <taxon>Stappiaceae</taxon>
        <taxon>Pseudovibrio</taxon>
    </lineage>
</organism>
<feature type="transmembrane region" description="Helical" evidence="2">
    <location>
        <begin position="198"/>
        <end position="215"/>
    </location>
</feature>
<feature type="transmembrane region" description="Helical" evidence="2">
    <location>
        <begin position="93"/>
        <end position="110"/>
    </location>
</feature>
<feature type="transmembrane region" description="Helical" evidence="2">
    <location>
        <begin position="328"/>
        <end position="351"/>
    </location>
</feature>
<feature type="transmembrane region" description="Helical" evidence="2">
    <location>
        <begin position="43"/>
        <end position="62"/>
    </location>
</feature>
<feature type="transmembrane region" description="Helical" evidence="2">
    <location>
        <begin position="363"/>
        <end position="385"/>
    </location>
</feature>
<name>A0A1I3VQV5_9HYPH</name>
<dbReference type="InterPro" id="IPR025291">
    <property type="entry name" value="DUF4153"/>
</dbReference>
<evidence type="ECO:0000313" key="4">
    <source>
        <dbReference type="Proteomes" id="UP000199598"/>
    </source>
</evidence>
<keyword evidence="4" id="KW-1185">Reference proteome</keyword>
<keyword evidence="2" id="KW-0472">Membrane</keyword>